<name>A0AAF3FN74_9BILA</name>
<protein>
    <submittedName>
        <fullName evidence="3">Uncharacterized protein</fullName>
    </submittedName>
</protein>
<dbReference type="WBParaSite" id="MBELARI_LOCUS8392">
    <property type="protein sequence ID" value="MBELARI_LOCUS8392"/>
    <property type="gene ID" value="MBELARI_LOCUS8392"/>
</dbReference>
<evidence type="ECO:0000313" key="2">
    <source>
        <dbReference type="Proteomes" id="UP000887575"/>
    </source>
</evidence>
<feature type="compositionally biased region" description="Polar residues" evidence="1">
    <location>
        <begin position="87"/>
        <end position="98"/>
    </location>
</feature>
<dbReference type="Proteomes" id="UP000887575">
    <property type="component" value="Unassembled WGS sequence"/>
</dbReference>
<sequence length="98" mass="10861">MKASDENDAMVKCPEQFIDWATCMQNLNASVLPDGRIQPLNVHVSESALGSQMRFLIRDAITCFNNSKSEPRGAESEEEFTGMRCVSSRNDLSTTLTS</sequence>
<organism evidence="2 3">
    <name type="scientific">Mesorhabditis belari</name>
    <dbReference type="NCBI Taxonomy" id="2138241"/>
    <lineage>
        <taxon>Eukaryota</taxon>
        <taxon>Metazoa</taxon>
        <taxon>Ecdysozoa</taxon>
        <taxon>Nematoda</taxon>
        <taxon>Chromadorea</taxon>
        <taxon>Rhabditida</taxon>
        <taxon>Rhabditina</taxon>
        <taxon>Rhabditomorpha</taxon>
        <taxon>Rhabditoidea</taxon>
        <taxon>Rhabditidae</taxon>
        <taxon>Mesorhabditinae</taxon>
        <taxon>Mesorhabditis</taxon>
    </lineage>
</organism>
<dbReference type="AlphaFoldDB" id="A0AAF3FN74"/>
<keyword evidence="2" id="KW-1185">Reference proteome</keyword>
<reference evidence="3" key="1">
    <citation type="submission" date="2024-02" db="UniProtKB">
        <authorList>
            <consortium name="WormBaseParasite"/>
        </authorList>
    </citation>
    <scope>IDENTIFICATION</scope>
</reference>
<evidence type="ECO:0000256" key="1">
    <source>
        <dbReference type="SAM" id="MobiDB-lite"/>
    </source>
</evidence>
<proteinExistence type="predicted"/>
<feature type="region of interest" description="Disordered" evidence="1">
    <location>
        <begin position="67"/>
        <end position="98"/>
    </location>
</feature>
<evidence type="ECO:0000313" key="3">
    <source>
        <dbReference type="WBParaSite" id="MBELARI_LOCUS8392"/>
    </source>
</evidence>
<accession>A0AAF3FN74</accession>